<dbReference type="InterPro" id="IPR029063">
    <property type="entry name" value="SAM-dependent_MTases_sf"/>
</dbReference>
<dbReference type="PANTHER" id="PTHR13370">
    <property type="entry name" value="RNA METHYLASE-RELATED"/>
    <property type="match status" value="1"/>
</dbReference>
<dbReference type="PANTHER" id="PTHR13370:SF3">
    <property type="entry name" value="TRNA (GUANINE(10)-N2)-METHYLTRANSFERASE HOMOLOG"/>
    <property type="match status" value="1"/>
</dbReference>
<dbReference type="Gene3D" id="3.40.50.150">
    <property type="entry name" value="Vaccinia Virus protein VP39"/>
    <property type="match status" value="1"/>
</dbReference>
<keyword evidence="1" id="KW-0963">Cytoplasm</keyword>
<dbReference type="RefSeq" id="XP_029650326.1">
    <property type="nucleotide sequence ID" value="XM_029794466.2"/>
</dbReference>
<dbReference type="GO" id="GO:0008033">
    <property type="term" value="P:tRNA processing"/>
    <property type="evidence" value="ECO:0007669"/>
    <property type="project" value="UniProtKB-UniRule"/>
</dbReference>
<keyword evidence="2 7" id="KW-0489">Methyltransferase</keyword>
<evidence type="ECO:0000256" key="6">
    <source>
        <dbReference type="ARBA" id="ARBA00022884"/>
    </source>
</evidence>
<dbReference type="PIRSF" id="PIRSF017259">
    <property type="entry name" value="tRNA_mtfrase_TRM11"/>
    <property type="match status" value="1"/>
</dbReference>
<reference evidence="10" key="1">
    <citation type="submission" date="2025-08" db="UniProtKB">
        <authorList>
            <consortium name="RefSeq"/>
        </authorList>
    </citation>
    <scope>IDENTIFICATION</scope>
</reference>
<dbReference type="GO" id="GO:0032259">
    <property type="term" value="P:methylation"/>
    <property type="evidence" value="ECO:0007669"/>
    <property type="project" value="UniProtKB-UniRule"/>
</dbReference>
<evidence type="ECO:0000256" key="7">
    <source>
        <dbReference type="PROSITE-ProRule" id="PRU00959"/>
    </source>
</evidence>
<dbReference type="Pfam" id="PF25904">
    <property type="entry name" value="Tmrp11_N"/>
    <property type="match status" value="1"/>
</dbReference>
<proteinExistence type="inferred from homology"/>
<keyword evidence="4 7" id="KW-0949">S-adenosyl-L-methionine</keyword>
<dbReference type="GO" id="GO:0005737">
    <property type="term" value="C:cytoplasm"/>
    <property type="evidence" value="ECO:0007669"/>
    <property type="project" value="TreeGrafter"/>
</dbReference>
<dbReference type="SUPFAM" id="SSF53335">
    <property type="entry name" value="S-adenosyl-L-methionine-dependent methyltransferases"/>
    <property type="match status" value="1"/>
</dbReference>
<dbReference type="Proteomes" id="UP000515154">
    <property type="component" value="Linkage group LG24"/>
</dbReference>
<keyword evidence="9" id="KW-1185">Reference proteome</keyword>
<evidence type="ECO:0000256" key="4">
    <source>
        <dbReference type="ARBA" id="ARBA00022691"/>
    </source>
</evidence>
<evidence type="ECO:0000259" key="8">
    <source>
        <dbReference type="Pfam" id="PF25904"/>
    </source>
</evidence>
<dbReference type="GO" id="GO:0160102">
    <property type="term" value="F:tRNA (guanine(10)-N2)-methyltransferase activity"/>
    <property type="evidence" value="ECO:0007669"/>
    <property type="project" value="InterPro"/>
</dbReference>
<comment type="similarity">
    <text evidence="7">Belongs to the class I-like SAM-binding methyltransferase superfamily. TRM11 methyltransferase family.</text>
</comment>
<keyword evidence="5 7" id="KW-0819">tRNA processing</keyword>
<sequence length="474" mass="54128">MTSVTVSRSRFLLHFAHEHLDFRLPELHSVAEILGIPLKIKEYERQTKSPFLIVEVPSEDNVKQLLKRTMLVRSAYELWAEGKTLESLNERLAKLSPEITEPYTSADSTFKIVVEAFNKKIPPKEKLEKIESLPWTELGLKGKIRLENPDHSFYLLEFYEDEAGSHSALEPSSLYFGRFIAEGSRDQIRHYHLQNRCFIGNTSMDAGLSLIMANMGKAAQNKLVFDPFVGTGSLLVACAHFGSYVMGADLDYLLLHGKARPSRHNQKTRDSNESIRSNLIQYGVGHLYLDAIIADSSKHKLWRKNEIFDAIITDPLMALGNLPKKSLQITEGNSHLKGSLFSPFLICLSFVAHSLYLAVWLRCQNHLPLKTHYQLSDIFKDLLNFAAKHLVLNGRLVYWFPVYRSEYQDENIPIHPNLELVANSEQPLSTKVGRRLITMQKIKSYQENSEESGSASVLLDHYADSTFRQKYFEL</sequence>
<evidence type="ECO:0000313" key="10">
    <source>
        <dbReference type="RefSeq" id="XP_029650326.1"/>
    </source>
</evidence>
<dbReference type="AlphaFoldDB" id="A0A6P7TMV0"/>
<dbReference type="InterPro" id="IPR016691">
    <property type="entry name" value="TRMT11"/>
</dbReference>
<protein>
    <submittedName>
        <fullName evidence="10">tRNA (Guanine(10)-N2)-methyltransferase homolog</fullName>
    </submittedName>
</protein>
<gene>
    <name evidence="10" type="primary">LOC115223803</name>
</gene>
<dbReference type="PROSITE" id="PS51627">
    <property type="entry name" value="SAM_MT_TRM11"/>
    <property type="match status" value="1"/>
</dbReference>
<evidence type="ECO:0000256" key="1">
    <source>
        <dbReference type="ARBA" id="ARBA00022490"/>
    </source>
</evidence>
<feature type="domain" description="tRNA (guanine(10)-N(2))-methyltransferase TRMT11 N-terminal" evidence="8">
    <location>
        <begin position="10"/>
        <end position="185"/>
    </location>
</feature>
<evidence type="ECO:0000256" key="3">
    <source>
        <dbReference type="ARBA" id="ARBA00022679"/>
    </source>
</evidence>
<keyword evidence="6 7" id="KW-0694">RNA-binding</keyword>
<name>A0A6P7TMV0_9MOLL</name>
<dbReference type="GO" id="GO:0000049">
    <property type="term" value="F:tRNA binding"/>
    <property type="evidence" value="ECO:0007669"/>
    <property type="project" value="UniProtKB-UniRule"/>
</dbReference>
<keyword evidence="3 7" id="KW-0808">Transferase</keyword>
<dbReference type="InterPro" id="IPR059073">
    <property type="entry name" value="TRMT11_N"/>
</dbReference>
<evidence type="ECO:0000256" key="2">
    <source>
        <dbReference type="ARBA" id="ARBA00022603"/>
    </source>
</evidence>
<accession>A0A6P7TMV0</accession>
<organism evidence="9 10">
    <name type="scientific">Octopus sinensis</name>
    <name type="common">East Asian common octopus</name>
    <dbReference type="NCBI Taxonomy" id="2607531"/>
    <lineage>
        <taxon>Eukaryota</taxon>
        <taxon>Metazoa</taxon>
        <taxon>Spiralia</taxon>
        <taxon>Lophotrochozoa</taxon>
        <taxon>Mollusca</taxon>
        <taxon>Cephalopoda</taxon>
        <taxon>Coleoidea</taxon>
        <taxon>Octopodiformes</taxon>
        <taxon>Octopoda</taxon>
        <taxon>Incirrata</taxon>
        <taxon>Octopodidae</taxon>
        <taxon>Octopus</taxon>
    </lineage>
</organism>
<dbReference type="KEGG" id="osn:115223803"/>
<evidence type="ECO:0000256" key="5">
    <source>
        <dbReference type="ARBA" id="ARBA00022694"/>
    </source>
</evidence>
<keyword evidence="7" id="KW-0820">tRNA-binding</keyword>
<evidence type="ECO:0000313" key="9">
    <source>
        <dbReference type="Proteomes" id="UP000515154"/>
    </source>
</evidence>